<proteinExistence type="predicted"/>
<keyword evidence="2" id="KW-1133">Transmembrane helix</keyword>
<evidence type="ECO:0000256" key="1">
    <source>
        <dbReference type="SAM" id="MobiDB-lite"/>
    </source>
</evidence>
<feature type="region of interest" description="Disordered" evidence="1">
    <location>
        <begin position="116"/>
        <end position="136"/>
    </location>
</feature>
<organism evidence="3 4">
    <name type="scientific">Coraliomargarita algicola</name>
    <dbReference type="NCBI Taxonomy" id="3092156"/>
    <lineage>
        <taxon>Bacteria</taxon>
        <taxon>Pseudomonadati</taxon>
        <taxon>Verrucomicrobiota</taxon>
        <taxon>Opitutia</taxon>
        <taxon>Puniceicoccales</taxon>
        <taxon>Coraliomargaritaceae</taxon>
        <taxon>Coraliomargarita</taxon>
    </lineage>
</organism>
<protein>
    <recommendedName>
        <fullName evidence="5">Type 4 fimbrial biogenesis protein PilX N-terminal domain-containing protein</fullName>
    </recommendedName>
</protein>
<gene>
    <name evidence="3" type="ORF">SH580_19125</name>
</gene>
<feature type="transmembrane region" description="Helical" evidence="2">
    <location>
        <begin position="12"/>
        <end position="37"/>
    </location>
</feature>
<keyword evidence="2" id="KW-0472">Membrane</keyword>
<dbReference type="Proteomes" id="UP001324993">
    <property type="component" value="Chromosome"/>
</dbReference>
<evidence type="ECO:0008006" key="5">
    <source>
        <dbReference type="Google" id="ProtNLM"/>
    </source>
</evidence>
<accession>A0ABZ0RKC2</accession>
<reference evidence="3 4" key="1">
    <citation type="submission" date="2023-11" db="EMBL/GenBank/DDBJ databases">
        <title>Coraliomargarita sp. nov., isolated from marine algae.</title>
        <authorList>
            <person name="Lee J.K."/>
            <person name="Baek J.H."/>
            <person name="Kim J.M."/>
            <person name="Choi D.G."/>
            <person name="Jeon C.O."/>
        </authorList>
    </citation>
    <scope>NUCLEOTIDE SEQUENCE [LARGE SCALE GENOMIC DNA]</scope>
    <source>
        <strain evidence="3 4">J2-16</strain>
    </source>
</reference>
<keyword evidence="2" id="KW-0812">Transmembrane</keyword>
<dbReference type="RefSeq" id="WP_319832412.1">
    <property type="nucleotide sequence ID" value="NZ_CP138858.1"/>
</dbReference>
<dbReference type="EMBL" id="CP138858">
    <property type="protein sequence ID" value="WPJ95533.1"/>
    <property type="molecule type" value="Genomic_DNA"/>
</dbReference>
<evidence type="ECO:0000313" key="3">
    <source>
        <dbReference type="EMBL" id="WPJ95533.1"/>
    </source>
</evidence>
<evidence type="ECO:0000256" key="2">
    <source>
        <dbReference type="SAM" id="Phobius"/>
    </source>
</evidence>
<sequence length="423" mass="46333">MIQLIHRTQRKQGFAIVIALALMGFTLVLLLILSTFVRVESRASDIKMVQLRAKQNAYLSAMLALGELQKHTGPDQRITARAEILDRSNELTSPNATTSNELATNRYWTGVWSSEAPDPSSLATGEPETFSLPGRKEAPIKNQPVLTWLISDLPTTLNNSDREDYPLNYVPGTNAVSLFNGNNSSTTADDLRIIPSPIKADTESDTGHFAWWISDEGVKASVRPSEASLSLDSDQRYSLASYRMAPEVIANTTEAIDLASLDAQSDYARLSSLPQLENLLESAAYPTIKASQVPRLFFHDLTLNHQALPTNVRDGGLKQDLSIAFADNAQFNNFINQNGVLLFGPAEKTVNNYDDTTAFDPFTAGTGSSAYSYGYDNPRDAGGPTWDQFKSFFNLSTTATSIPPALRLKLNPAFTPSSATHKF</sequence>
<keyword evidence="4" id="KW-1185">Reference proteome</keyword>
<name>A0ABZ0RKC2_9BACT</name>
<evidence type="ECO:0000313" key="4">
    <source>
        <dbReference type="Proteomes" id="UP001324993"/>
    </source>
</evidence>